<organism evidence="1 2">
    <name type="scientific">Allosediminivita pacifica</name>
    <dbReference type="NCBI Taxonomy" id="1267769"/>
    <lineage>
        <taxon>Bacteria</taxon>
        <taxon>Pseudomonadati</taxon>
        <taxon>Pseudomonadota</taxon>
        <taxon>Alphaproteobacteria</taxon>
        <taxon>Rhodobacterales</taxon>
        <taxon>Paracoccaceae</taxon>
        <taxon>Allosediminivita</taxon>
    </lineage>
</organism>
<comment type="caution">
    <text evidence="1">The sequence shown here is derived from an EMBL/GenBank/DDBJ whole genome shotgun (WGS) entry which is preliminary data.</text>
</comment>
<dbReference type="RefSeq" id="WP_107975797.1">
    <property type="nucleotide sequence ID" value="NZ_BMEZ01000011.1"/>
</dbReference>
<keyword evidence="2" id="KW-1185">Reference proteome</keyword>
<dbReference type="AlphaFoldDB" id="A0A2T6AX01"/>
<name>A0A2T6AX01_9RHOB</name>
<gene>
    <name evidence="1" type="ORF">C8N44_10947</name>
</gene>
<reference evidence="1 2" key="1">
    <citation type="submission" date="2018-04" db="EMBL/GenBank/DDBJ databases">
        <title>Genomic Encyclopedia of Archaeal and Bacterial Type Strains, Phase II (KMG-II): from individual species to whole genera.</title>
        <authorList>
            <person name="Goeker M."/>
        </authorList>
    </citation>
    <scope>NUCLEOTIDE SEQUENCE [LARGE SCALE GENOMIC DNA]</scope>
    <source>
        <strain evidence="1 2">DSM 29329</strain>
    </source>
</reference>
<protein>
    <submittedName>
        <fullName evidence="1">Uncharacterized protein</fullName>
    </submittedName>
</protein>
<evidence type="ECO:0000313" key="2">
    <source>
        <dbReference type="Proteomes" id="UP000244069"/>
    </source>
</evidence>
<accession>A0A2T6AX01</accession>
<evidence type="ECO:0000313" key="1">
    <source>
        <dbReference type="EMBL" id="PTX48357.1"/>
    </source>
</evidence>
<proteinExistence type="predicted"/>
<dbReference type="EMBL" id="QBKN01000009">
    <property type="protein sequence ID" value="PTX48357.1"/>
    <property type="molecule type" value="Genomic_DNA"/>
</dbReference>
<dbReference type="Proteomes" id="UP000244069">
    <property type="component" value="Unassembled WGS sequence"/>
</dbReference>
<dbReference type="OrthoDB" id="8447058at2"/>
<sequence length="130" mass="14109">MAGPDFGFPFTWFRSPLSGDVFQNTAPDYSSTDIAGNIEIERRITREVASYGNQLGTILDALMVLAKDADRDDPAIAELFRLIDAVDAVKQAEGQSAGERARDALDSLRKTDRAAYAALVRGLRAEGDEA</sequence>